<keyword evidence="5" id="KW-0819">tRNA processing</keyword>
<dbReference type="GO" id="GO:0006400">
    <property type="term" value="P:tRNA modification"/>
    <property type="evidence" value="ECO:0007669"/>
    <property type="project" value="InterPro"/>
</dbReference>
<dbReference type="Pfam" id="PF14413">
    <property type="entry name" value="Thg1C"/>
    <property type="match status" value="1"/>
</dbReference>
<reference evidence="13 14" key="1">
    <citation type="submission" date="2022-06" db="EMBL/GenBank/DDBJ databases">
        <title>Isolation of gut microbiota from human fecal samples.</title>
        <authorList>
            <person name="Pamer E.G."/>
            <person name="Barat B."/>
            <person name="Waligurski E."/>
            <person name="Medina S."/>
            <person name="Paddock L."/>
            <person name="Mostad J."/>
        </authorList>
    </citation>
    <scope>NUCLEOTIDE SEQUENCE [LARGE SCALE GENOMIC DNA]</scope>
    <source>
        <strain evidence="13 14">DFI.9.90</strain>
    </source>
</reference>
<dbReference type="EC" id="2.7.7.79" evidence="3"/>
<feature type="domain" description="Thg1 C-terminal" evidence="12">
    <location>
        <begin position="134"/>
        <end position="220"/>
    </location>
</feature>
<dbReference type="Pfam" id="PF04446">
    <property type="entry name" value="Thg1"/>
    <property type="match status" value="1"/>
</dbReference>
<keyword evidence="14" id="KW-1185">Reference proteome</keyword>
<dbReference type="GO" id="GO:0005525">
    <property type="term" value="F:GTP binding"/>
    <property type="evidence" value="ECO:0007669"/>
    <property type="project" value="UniProtKB-KW"/>
</dbReference>
<protein>
    <recommendedName>
        <fullName evidence="3">tRNA(His) guanylyltransferase</fullName>
        <ecNumber evidence="3">2.7.7.79</ecNumber>
    </recommendedName>
</protein>
<feature type="domain" description="tRNAHis guanylyltransferase catalytic" evidence="11">
    <location>
        <begin position="8"/>
        <end position="130"/>
    </location>
</feature>
<evidence type="ECO:0000256" key="2">
    <source>
        <dbReference type="ARBA" id="ARBA00010113"/>
    </source>
</evidence>
<dbReference type="RefSeq" id="WP_008708676.1">
    <property type="nucleotide sequence ID" value="NZ_CABKQM010000002.1"/>
</dbReference>
<evidence type="ECO:0000313" key="14">
    <source>
        <dbReference type="Proteomes" id="UP001205919"/>
    </source>
</evidence>
<keyword evidence="7" id="KW-0479">Metal-binding</keyword>
<organism evidence="13 14">
    <name type="scientific">Cloacibacillus evryensis</name>
    <dbReference type="NCBI Taxonomy" id="508460"/>
    <lineage>
        <taxon>Bacteria</taxon>
        <taxon>Thermotogati</taxon>
        <taxon>Synergistota</taxon>
        <taxon>Synergistia</taxon>
        <taxon>Synergistales</taxon>
        <taxon>Synergistaceae</taxon>
        <taxon>Cloacibacillus</taxon>
    </lineage>
</organism>
<evidence type="ECO:0000256" key="6">
    <source>
        <dbReference type="ARBA" id="ARBA00022695"/>
    </source>
</evidence>
<dbReference type="InterPro" id="IPR025845">
    <property type="entry name" value="Thg1_C_dom"/>
</dbReference>
<gene>
    <name evidence="13" type="ORF">NE630_09255</name>
</gene>
<comment type="cofactor">
    <cofactor evidence="1">
        <name>Mg(2+)</name>
        <dbReference type="ChEBI" id="CHEBI:18420"/>
    </cofactor>
</comment>
<dbReference type="GO" id="GO:0000287">
    <property type="term" value="F:magnesium ion binding"/>
    <property type="evidence" value="ECO:0007669"/>
    <property type="project" value="InterPro"/>
</dbReference>
<dbReference type="PANTHER" id="PTHR12729:SF6">
    <property type="entry name" value="TRNA(HIS) GUANYLYLTRANSFERASE-RELATED"/>
    <property type="match status" value="1"/>
</dbReference>
<proteinExistence type="inferred from homology"/>
<dbReference type="InterPro" id="IPR038469">
    <property type="entry name" value="tRNAHis_GuaTrfase_Thg1_sf"/>
</dbReference>
<evidence type="ECO:0000256" key="9">
    <source>
        <dbReference type="ARBA" id="ARBA00022842"/>
    </source>
</evidence>
<keyword evidence="4" id="KW-0808">Transferase</keyword>
<evidence type="ECO:0000256" key="5">
    <source>
        <dbReference type="ARBA" id="ARBA00022694"/>
    </source>
</evidence>
<dbReference type="Gene3D" id="3.30.70.3000">
    <property type="match status" value="1"/>
</dbReference>
<dbReference type="Proteomes" id="UP001205919">
    <property type="component" value="Unassembled WGS sequence"/>
</dbReference>
<evidence type="ECO:0000256" key="10">
    <source>
        <dbReference type="ARBA" id="ARBA00023134"/>
    </source>
</evidence>
<sequence length="266" mass="30803">MKFDEMDKMMRVYEESLDQYIIPGYRIVVRIDGRCFTRLTKQILKLKTPFDEKMRDYMVETVRHLIDCGFGIMYGFTESDEISLLFRLSDETFGRKTRKLNSILAGEASSVFSLQVGVPVSFDCRVIPLPNAEKVVDYFLWRQEDAHRNALNAYCYWTLRNEKLDERAATKQVSGLSVGEKNELLFARGINFNNIPAWQNGGVGIYRESYQKKGYNPLTGQAGKADRFRLKTEYNLPVKQEYAEFIKTLLMTDAQTCTSRSKINPK</sequence>
<dbReference type="InterPro" id="IPR024956">
    <property type="entry name" value="tRNAHis_GuaTrfase_cat"/>
</dbReference>
<evidence type="ECO:0000313" key="13">
    <source>
        <dbReference type="EMBL" id="MCQ4814613.1"/>
    </source>
</evidence>
<dbReference type="InterPro" id="IPR007537">
    <property type="entry name" value="tRNAHis_GuaTrfase_Thg1"/>
</dbReference>
<dbReference type="GO" id="GO:0008193">
    <property type="term" value="F:tRNA guanylyltransferase activity"/>
    <property type="evidence" value="ECO:0007669"/>
    <property type="project" value="UniProtKB-EC"/>
</dbReference>
<keyword evidence="10" id="KW-0342">GTP-binding</keyword>
<evidence type="ECO:0000259" key="12">
    <source>
        <dbReference type="Pfam" id="PF14413"/>
    </source>
</evidence>
<keyword evidence="9" id="KW-0460">Magnesium</keyword>
<evidence type="ECO:0000256" key="4">
    <source>
        <dbReference type="ARBA" id="ARBA00022679"/>
    </source>
</evidence>
<accession>A0AAW5K799</accession>
<evidence type="ECO:0000256" key="3">
    <source>
        <dbReference type="ARBA" id="ARBA00012511"/>
    </source>
</evidence>
<evidence type="ECO:0000256" key="8">
    <source>
        <dbReference type="ARBA" id="ARBA00022741"/>
    </source>
</evidence>
<dbReference type="AlphaFoldDB" id="A0AAW5K799"/>
<dbReference type="EMBL" id="JANFYT010000017">
    <property type="protein sequence ID" value="MCQ4814613.1"/>
    <property type="molecule type" value="Genomic_DNA"/>
</dbReference>
<comment type="similarity">
    <text evidence="2">Belongs to the tRNA(His) guanylyltransferase family.</text>
</comment>
<dbReference type="PANTHER" id="PTHR12729">
    <property type="entry name" value="TRNA(HIS) GUANYLYLTRANSFERASE-RELATED"/>
    <property type="match status" value="1"/>
</dbReference>
<evidence type="ECO:0000256" key="1">
    <source>
        <dbReference type="ARBA" id="ARBA00001946"/>
    </source>
</evidence>
<keyword evidence="8" id="KW-0547">Nucleotide-binding</keyword>
<comment type="caution">
    <text evidence="13">The sequence shown here is derived from an EMBL/GenBank/DDBJ whole genome shotgun (WGS) entry which is preliminary data.</text>
</comment>
<name>A0AAW5K799_9BACT</name>
<keyword evidence="6 13" id="KW-0548">Nucleotidyltransferase</keyword>
<evidence type="ECO:0000256" key="7">
    <source>
        <dbReference type="ARBA" id="ARBA00022723"/>
    </source>
</evidence>
<evidence type="ECO:0000259" key="11">
    <source>
        <dbReference type="Pfam" id="PF04446"/>
    </source>
</evidence>